<evidence type="ECO:0000259" key="9">
    <source>
        <dbReference type="PROSITE" id="PS52029"/>
    </source>
</evidence>
<dbReference type="InterPro" id="IPR005490">
    <property type="entry name" value="LD_TPept_cat_dom"/>
</dbReference>
<evidence type="ECO:0000256" key="4">
    <source>
        <dbReference type="ARBA" id="ARBA00022960"/>
    </source>
</evidence>
<dbReference type="InterPro" id="IPR038063">
    <property type="entry name" value="Transpep_catalytic_dom"/>
</dbReference>
<protein>
    <submittedName>
        <fullName evidence="10">Murein L,D-transpeptidase</fullName>
    </submittedName>
</protein>
<dbReference type="Proteomes" id="UP001597557">
    <property type="component" value="Unassembled WGS sequence"/>
</dbReference>
<dbReference type="PROSITE" id="PS52029">
    <property type="entry name" value="LD_TPASE"/>
    <property type="match status" value="1"/>
</dbReference>
<feature type="domain" description="L,D-TPase catalytic" evidence="9">
    <location>
        <begin position="332"/>
        <end position="494"/>
    </location>
</feature>
<dbReference type="PANTHER" id="PTHR41533:SF2">
    <property type="entry name" value="BLR7131 PROTEIN"/>
    <property type="match status" value="1"/>
</dbReference>
<evidence type="ECO:0000256" key="5">
    <source>
        <dbReference type="ARBA" id="ARBA00022984"/>
    </source>
</evidence>
<accession>A0ABW5YD29</accession>
<dbReference type="InterPro" id="IPR052905">
    <property type="entry name" value="LD-transpeptidase_YkuD-like"/>
</dbReference>
<evidence type="ECO:0000256" key="6">
    <source>
        <dbReference type="ARBA" id="ARBA00023316"/>
    </source>
</evidence>
<feature type="signal peptide" evidence="8">
    <location>
        <begin position="1"/>
        <end position="33"/>
    </location>
</feature>
<dbReference type="SUPFAM" id="SSF47090">
    <property type="entry name" value="PGBD-like"/>
    <property type="match status" value="1"/>
</dbReference>
<feature type="chain" id="PRO_5045812370" evidence="8">
    <location>
        <begin position="34"/>
        <end position="549"/>
    </location>
</feature>
<dbReference type="InterPro" id="IPR036365">
    <property type="entry name" value="PGBD-like_sf"/>
</dbReference>
<evidence type="ECO:0000256" key="1">
    <source>
        <dbReference type="ARBA" id="ARBA00004752"/>
    </source>
</evidence>
<name>A0ABW5YD29_9SPHI</name>
<dbReference type="PANTHER" id="PTHR41533">
    <property type="entry name" value="L,D-TRANSPEPTIDASE HI_1667-RELATED"/>
    <property type="match status" value="1"/>
</dbReference>
<gene>
    <name evidence="10" type="ORF">ACFS5N_10580</name>
</gene>
<dbReference type="InterPro" id="IPR045380">
    <property type="entry name" value="LD_TPept_scaffold_dom"/>
</dbReference>
<dbReference type="CDD" id="cd16913">
    <property type="entry name" value="YkuD_like"/>
    <property type="match status" value="1"/>
</dbReference>
<evidence type="ECO:0000256" key="8">
    <source>
        <dbReference type="SAM" id="SignalP"/>
    </source>
</evidence>
<dbReference type="InterPro" id="IPR002477">
    <property type="entry name" value="Peptidoglycan-bd-like"/>
</dbReference>
<dbReference type="SUPFAM" id="SSF141523">
    <property type="entry name" value="L,D-transpeptidase catalytic domain-like"/>
    <property type="match status" value="1"/>
</dbReference>
<comment type="caution">
    <text evidence="10">The sequence shown here is derived from an EMBL/GenBank/DDBJ whole genome shotgun (WGS) entry which is preliminary data.</text>
</comment>
<keyword evidence="5 7" id="KW-0573">Peptidoglycan synthesis</keyword>
<keyword evidence="8" id="KW-0732">Signal</keyword>
<dbReference type="PROSITE" id="PS51257">
    <property type="entry name" value="PROKAR_LIPOPROTEIN"/>
    <property type="match status" value="1"/>
</dbReference>
<dbReference type="Pfam" id="PF03734">
    <property type="entry name" value="YkuD"/>
    <property type="match status" value="1"/>
</dbReference>
<dbReference type="EMBL" id="JBHUPD010000002">
    <property type="protein sequence ID" value="MFD2872914.1"/>
    <property type="molecule type" value="Genomic_DNA"/>
</dbReference>
<feature type="active site" description="Nucleophile" evidence="7">
    <location>
        <position position="466"/>
    </location>
</feature>
<evidence type="ECO:0000313" key="11">
    <source>
        <dbReference type="Proteomes" id="UP001597557"/>
    </source>
</evidence>
<evidence type="ECO:0000256" key="2">
    <source>
        <dbReference type="ARBA" id="ARBA00005992"/>
    </source>
</evidence>
<keyword evidence="6 7" id="KW-0961">Cell wall biogenesis/degradation</keyword>
<dbReference type="InterPro" id="IPR036366">
    <property type="entry name" value="PGBDSf"/>
</dbReference>
<evidence type="ECO:0000256" key="7">
    <source>
        <dbReference type="PROSITE-ProRule" id="PRU01373"/>
    </source>
</evidence>
<reference evidence="11" key="1">
    <citation type="journal article" date="2019" name="Int. J. Syst. Evol. Microbiol.">
        <title>The Global Catalogue of Microorganisms (GCM) 10K type strain sequencing project: providing services to taxonomists for standard genome sequencing and annotation.</title>
        <authorList>
            <consortium name="The Broad Institute Genomics Platform"/>
            <consortium name="The Broad Institute Genome Sequencing Center for Infectious Disease"/>
            <person name="Wu L."/>
            <person name="Ma J."/>
        </authorList>
    </citation>
    <scope>NUCLEOTIDE SEQUENCE [LARGE SCALE GENOMIC DNA]</scope>
    <source>
        <strain evidence="11">KCTC 22437</strain>
    </source>
</reference>
<dbReference type="Gene3D" id="2.40.440.10">
    <property type="entry name" value="L,D-transpeptidase catalytic domain-like"/>
    <property type="match status" value="1"/>
</dbReference>
<dbReference type="RefSeq" id="WP_377185112.1">
    <property type="nucleotide sequence ID" value="NZ_JBHUPD010000002.1"/>
</dbReference>
<evidence type="ECO:0000313" key="10">
    <source>
        <dbReference type="EMBL" id="MFD2872914.1"/>
    </source>
</evidence>
<proteinExistence type="inferred from homology"/>
<sequence length="549" mass="63516">MRKNIKKMVQKSDNSLRAVTFFLLVLLSSSACSQQHPAKTNKADTLDQKWDQTIPGSFSGQTQATFDSTRVNRFLRIYPAFKPYTQAIQIFYRHRHYAYAWFEHGRLIEQASNLVNRMLNLKLEGLNKHAPYERQLDSLMFAGNTLETTTELELMLTAQYFVFAKLAWTGQDEAFSRAADWNLPRKKINYEQYLDTLTGRPATDLSNSGPVYRQYELLRQYLAKYQLLATQNWPIIRLSANLQPGARSYLVHEIKIRLWQLEDFYGDTTSLLYDASLKKAIARFQERHGLSADGLLNKATLTELNIPIKQRVDQLIVNMERSRWLPVKLETDYLAVNIPEFKLHVYHGDSLLWSCNAVVGKTMNRTTVFYGELKQIVFCPYWNVPPGILRNEVLPAIKRQPDYLATHHMEVTGYNDGLPQIRQKPGPDNPLGLIKFLFPNSYNIYLHDTPSKSLFNENQRAFSHGCIRISEPARLAAFLLKDRPDWSSDKINNYMHAGIERSINLRKATPVFIVYFTAFVDRSGRLNFRKDIYKLDTLLLQALLIAGRE</sequence>
<comment type="pathway">
    <text evidence="1 7">Cell wall biogenesis; peptidoglycan biosynthesis.</text>
</comment>
<dbReference type="Pfam" id="PF01471">
    <property type="entry name" value="PG_binding_1"/>
    <property type="match status" value="1"/>
</dbReference>
<feature type="active site" description="Proton donor/acceptor" evidence="7">
    <location>
        <position position="447"/>
    </location>
</feature>
<keyword evidence="3" id="KW-0808">Transferase</keyword>
<dbReference type="Gene3D" id="1.10.101.10">
    <property type="entry name" value="PGBD-like superfamily/PGBD"/>
    <property type="match status" value="1"/>
</dbReference>
<organism evidence="10 11">
    <name type="scientific">Mucilaginibacter ximonensis</name>
    <dbReference type="NCBI Taxonomy" id="538021"/>
    <lineage>
        <taxon>Bacteria</taxon>
        <taxon>Pseudomonadati</taxon>
        <taxon>Bacteroidota</taxon>
        <taxon>Sphingobacteriia</taxon>
        <taxon>Sphingobacteriales</taxon>
        <taxon>Sphingobacteriaceae</taxon>
        <taxon>Mucilaginibacter</taxon>
    </lineage>
</organism>
<comment type="similarity">
    <text evidence="2">Belongs to the YkuD family.</text>
</comment>
<evidence type="ECO:0000256" key="3">
    <source>
        <dbReference type="ARBA" id="ARBA00022679"/>
    </source>
</evidence>
<keyword evidence="4 7" id="KW-0133">Cell shape</keyword>
<dbReference type="Pfam" id="PF20142">
    <property type="entry name" value="Scaffold"/>
    <property type="match status" value="1"/>
</dbReference>
<keyword evidence="11" id="KW-1185">Reference proteome</keyword>